<name>U9UMN4_RHIID</name>
<feature type="non-terminal residue" evidence="1">
    <location>
        <position position="118"/>
    </location>
</feature>
<dbReference type="EMBL" id="KI280654">
    <property type="protein sequence ID" value="ESA16876.1"/>
    <property type="molecule type" value="Genomic_DNA"/>
</dbReference>
<dbReference type="HOGENOM" id="CLU_2090599_0_0_1"/>
<organism evidence="1">
    <name type="scientific">Rhizophagus irregularis (strain DAOM 181602 / DAOM 197198 / MUCL 43194)</name>
    <name type="common">Arbuscular mycorrhizal fungus</name>
    <name type="synonym">Glomus intraradices</name>
    <dbReference type="NCBI Taxonomy" id="747089"/>
    <lineage>
        <taxon>Eukaryota</taxon>
        <taxon>Fungi</taxon>
        <taxon>Fungi incertae sedis</taxon>
        <taxon>Mucoromycota</taxon>
        <taxon>Glomeromycotina</taxon>
        <taxon>Glomeromycetes</taxon>
        <taxon>Glomerales</taxon>
        <taxon>Glomeraceae</taxon>
        <taxon>Rhizophagus</taxon>
    </lineage>
</organism>
<sequence>FGFRFLGFGYMDGFIDFLDSYLQIFHVWMQFAESMYIVTCEDVEYFCGEGWSIVPSLKVCDVEDPIFSQPKPIHSTFWCMTGRLPRFTFFSFVTGSLDLWTCKKFDGRFFEVFGYGIR</sequence>
<proteinExistence type="predicted"/>
<reference evidence="1" key="1">
    <citation type="submission" date="2013-07" db="EMBL/GenBank/DDBJ databases">
        <title>The genome of an arbuscular mycorrhizal fungus provides insights into the evolution of the oldest plant symbiosis.</title>
        <authorList>
            <consortium name="DOE Joint Genome Institute"/>
            <person name="Tisserant E."/>
            <person name="Malbreil M."/>
            <person name="Kuo A."/>
            <person name="Kohler A."/>
            <person name="Symeonidi A."/>
            <person name="Balestrini R."/>
            <person name="Charron P."/>
            <person name="Duensing N."/>
            <person name="Frei-dit-Frey N."/>
            <person name="Gianinazzi-Pearson V."/>
            <person name="Gilbert B."/>
            <person name="Handa Y."/>
            <person name="Hijri M."/>
            <person name="Kaul R."/>
            <person name="Kawaguchi M."/>
            <person name="Krajinski F."/>
            <person name="Lammers P."/>
            <person name="Lapierre D."/>
            <person name="Masclaux F.G."/>
            <person name="Murat C."/>
            <person name="Morin E."/>
            <person name="Ndikumana S."/>
            <person name="Pagni M."/>
            <person name="Petitpierre D."/>
            <person name="Requena N."/>
            <person name="Rosikiewicz P."/>
            <person name="Riley R."/>
            <person name="Saito K."/>
            <person name="San Clemente H."/>
            <person name="Shapiro H."/>
            <person name="van Tuinen D."/>
            <person name="Becard G."/>
            <person name="Bonfante P."/>
            <person name="Paszkowski U."/>
            <person name="Shachar-Hill Y."/>
            <person name="Young J.P."/>
            <person name="Sanders I.R."/>
            <person name="Henrissat B."/>
            <person name="Rensing S.A."/>
            <person name="Grigoriev I.V."/>
            <person name="Corradi N."/>
            <person name="Roux C."/>
            <person name="Martin F."/>
        </authorList>
    </citation>
    <scope>NUCLEOTIDE SEQUENCE</scope>
    <source>
        <strain evidence="1">DAOM 197198</strain>
    </source>
</reference>
<feature type="non-terminal residue" evidence="1">
    <location>
        <position position="1"/>
    </location>
</feature>
<evidence type="ECO:0000313" key="1">
    <source>
        <dbReference type="EMBL" id="ESA16876.1"/>
    </source>
</evidence>
<dbReference type="AlphaFoldDB" id="U9UMN4"/>
<gene>
    <name evidence="1" type="ORF">GLOINDRAFT_94210</name>
</gene>
<protein>
    <submittedName>
        <fullName evidence="1">Uncharacterized protein</fullName>
    </submittedName>
</protein>
<accession>U9UMN4</accession>